<evidence type="ECO:0000256" key="1">
    <source>
        <dbReference type="SAM" id="MobiDB-lite"/>
    </source>
</evidence>
<proteinExistence type="predicted"/>
<feature type="compositionally biased region" description="Polar residues" evidence="1">
    <location>
        <begin position="108"/>
        <end position="119"/>
    </location>
</feature>
<feature type="region of interest" description="Disordered" evidence="1">
    <location>
        <begin position="1"/>
        <end position="48"/>
    </location>
</feature>
<dbReference type="EMBL" id="CP044617">
    <property type="protein sequence ID" value="QRD91400.1"/>
    <property type="molecule type" value="Genomic_DNA"/>
</dbReference>
<evidence type="ECO:0000313" key="2">
    <source>
        <dbReference type="EMBL" id="QRD91400.1"/>
    </source>
</evidence>
<gene>
    <name evidence="2" type="ORF">F9C07_1843740</name>
</gene>
<sequence>MSSDPYSRSWAGPWVNGSEDESHTSHTVFPYPENSSPPDRPPLMKSNALPVLSSPETWYAVRSTSPRNGADTWLANDTPLDFATAATSGPQVIDNDNILPLKSPPTNPNAVSSIKQPSMTVTVPKTRTRRPDARLRGSKARARHAGSVECEWKGCTYTGLFARKDTYSTSVEVQ</sequence>
<dbReference type="VEuPathDB" id="FungiDB:F9C07_1843740"/>
<organism evidence="2 3">
    <name type="scientific">Aspergillus flavus (strain ATCC 200026 / FGSC A1120 / IAM 13836 / NRRL 3357 / JCM 12722 / SRRC 167)</name>
    <dbReference type="NCBI Taxonomy" id="332952"/>
    <lineage>
        <taxon>Eukaryota</taxon>
        <taxon>Fungi</taxon>
        <taxon>Dikarya</taxon>
        <taxon>Ascomycota</taxon>
        <taxon>Pezizomycotina</taxon>
        <taxon>Eurotiomycetes</taxon>
        <taxon>Eurotiomycetidae</taxon>
        <taxon>Eurotiales</taxon>
        <taxon>Aspergillaceae</taxon>
        <taxon>Aspergillus</taxon>
        <taxon>Aspergillus subgen. Circumdati</taxon>
    </lineage>
</organism>
<keyword evidence="3" id="KW-1185">Reference proteome</keyword>
<feature type="region of interest" description="Disordered" evidence="1">
    <location>
        <begin position="101"/>
        <end position="143"/>
    </location>
</feature>
<reference evidence="3" key="1">
    <citation type="journal article" date="2021" name="G3 (Bethesda)">
        <title>Chromosome assembled and annotated genome sequence of Aspergillus flavus NRRL 3357.</title>
        <authorList>
            <person name="Skerker J.M."/>
            <person name="Pianalto K.M."/>
            <person name="Mondo S.J."/>
            <person name="Yang K."/>
            <person name="Arkin A.P."/>
            <person name="Keller N.P."/>
            <person name="Grigoriev I.V."/>
            <person name="Louise Glass N.L."/>
        </authorList>
    </citation>
    <scope>NUCLEOTIDE SEQUENCE [LARGE SCALE GENOMIC DNA]</scope>
    <source>
        <strain evidence="3">ATCC 200026 / FGSC A1120 / IAM 13836 / NRRL 3357 / JCM 12722 / SRRC 167</strain>
    </source>
</reference>
<protein>
    <submittedName>
        <fullName evidence="2">Uncharacterized protein</fullName>
    </submittedName>
</protein>
<accession>A0A7U2MXP0</accession>
<name>A0A7U2MXP0_ASPFN</name>
<dbReference type="AlphaFoldDB" id="A0A7U2MXP0"/>
<dbReference type="Proteomes" id="UP000596276">
    <property type="component" value="Chromosome 7"/>
</dbReference>
<evidence type="ECO:0000313" key="3">
    <source>
        <dbReference type="Proteomes" id="UP000596276"/>
    </source>
</evidence>